<name>A0A7J2TIA7_ARCFL</name>
<keyword evidence="5" id="KW-0411">Iron-sulfur</keyword>
<comment type="caution">
    <text evidence="7">The sequence shown here is derived from an EMBL/GenBank/DDBJ whole genome shotgun (WGS) entry which is preliminary data.</text>
</comment>
<dbReference type="PANTHER" id="PTHR43255:SF1">
    <property type="entry name" value="IRON-SULFUR-BINDING OXIDOREDUCTASE FADF-RELATED"/>
    <property type="match status" value="1"/>
</dbReference>
<dbReference type="PANTHER" id="PTHR43255">
    <property type="entry name" value="IRON-SULFUR-BINDING OXIDOREDUCTASE FADF-RELATED-RELATED"/>
    <property type="match status" value="1"/>
</dbReference>
<sequence length="336" mass="39088">MLQFNKSLCENCYTYDCLTKCQYMEIDVETASEEIKRLINGEDSFVLHNCVTCYACEEYCKKGNHPFYLITDLQEKKGILPAPKPIVKQWINLAIPTKKDIPHFYGAEEPVISLCLFPEYVKTLQGKLFEGLSLVVGRYFFCQLVYLHFGKPSLIRERLPKIIENIANHGFKEVIFFHDECYSTFTSYANAYGIDVPFRPIHFFEYLYNRLKELKGEIRPLNVKIAYQRNCSTRLTPEKEHYLDKIFDLIGVERVERKYDRENALCCGGIIRALQKYDLFVDVQKRNVEDMIKAKAEYCVFNCPACYSSLSERVTKAGIKPIMLHELCKLALSKEG</sequence>
<gene>
    <name evidence="7" type="ORF">ENP88_02865</name>
</gene>
<dbReference type="EMBL" id="DSLA01000045">
    <property type="protein sequence ID" value="HEH35098.1"/>
    <property type="molecule type" value="Genomic_DNA"/>
</dbReference>
<evidence type="ECO:0000256" key="5">
    <source>
        <dbReference type="ARBA" id="ARBA00023014"/>
    </source>
</evidence>
<dbReference type="GO" id="GO:0005886">
    <property type="term" value="C:plasma membrane"/>
    <property type="evidence" value="ECO:0007669"/>
    <property type="project" value="TreeGrafter"/>
</dbReference>
<dbReference type="GO" id="GO:0051539">
    <property type="term" value="F:4 iron, 4 sulfur cluster binding"/>
    <property type="evidence" value="ECO:0007669"/>
    <property type="project" value="UniProtKB-KW"/>
</dbReference>
<dbReference type="InterPro" id="IPR051460">
    <property type="entry name" value="HdrC_iron-sulfur_subunit"/>
</dbReference>
<dbReference type="InterPro" id="IPR004017">
    <property type="entry name" value="Cys_rich_dom"/>
</dbReference>
<evidence type="ECO:0000256" key="1">
    <source>
        <dbReference type="ARBA" id="ARBA00022485"/>
    </source>
</evidence>
<keyword evidence="1" id="KW-0004">4Fe-4S</keyword>
<dbReference type="Pfam" id="PF02754">
    <property type="entry name" value="CCG"/>
    <property type="match status" value="1"/>
</dbReference>
<keyword evidence="2" id="KW-0479">Metal-binding</keyword>
<dbReference type="GO" id="GO:0046872">
    <property type="term" value="F:metal ion binding"/>
    <property type="evidence" value="ECO:0007669"/>
    <property type="project" value="UniProtKB-KW"/>
</dbReference>
<organism evidence="7">
    <name type="scientific">Archaeoglobus fulgidus</name>
    <dbReference type="NCBI Taxonomy" id="2234"/>
    <lineage>
        <taxon>Archaea</taxon>
        <taxon>Methanobacteriati</taxon>
        <taxon>Methanobacteriota</taxon>
        <taxon>Archaeoglobi</taxon>
        <taxon>Archaeoglobales</taxon>
        <taxon>Archaeoglobaceae</taxon>
        <taxon>Archaeoglobus</taxon>
    </lineage>
</organism>
<evidence type="ECO:0000256" key="3">
    <source>
        <dbReference type="ARBA" id="ARBA00023002"/>
    </source>
</evidence>
<reference evidence="7" key="1">
    <citation type="journal article" date="2020" name="mSystems">
        <title>Genome- and Community-Level Interaction Insights into Carbon Utilization and Element Cycling Functions of Hydrothermarchaeota in Hydrothermal Sediment.</title>
        <authorList>
            <person name="Zhou Z."/>
            <person name="Liu Y."/>
            <person name="Xu W."/>
            <person name="Pan J."/>
            <person name="Luo Z.H."/>
            <person name="Li M."/>
        </authorList>
    </citation>
    <scope>NUCLEOTIDE SEQUENCE [LARGE SCALE GENOMIC DNA]</scope>
    <source>
        <strain evidence="7">SpSt-26</strain>
    </source>
</reference>
<dbReference type="AlphaFoldDB" id="A0A7J2TIA7"/>
<accession>A0A7J2TIA7</accession>
<keyword evidence="3" id="KW-0560">Oxidoreductase</keyword>
<feature type="domain" description="Cysteine-rich" evidence="6">
    <location>
        <begin position="226"/>
        <end position="310"/>
    </location>
</feature>
<proteinExistence type="predicted"/>
<protein>
    <submittedName>
        <fullName evidence="7">(Fe-S)-binding protein</fullName>
    </submittedName>
</protein>
<dbReference type="SUPFAM" id="SSF46548">
    <property type="entry name" value="alpha-helical ferredoxin"/>
    <property type="match status" value="1"/>
</dbReference>
<evidence type="ECO:0000313" key="7">
    <source>
        <dbReference type="EMBL" id="HEH35098.1"/>
    </source>
</evidence>
<keyword evidence="4" id="KW-0408">Iron</keyword>
<dbReference type="GO" id="GO:0016491">
    <property type="term" value="F:oxidoreductase activity"/>
    <property type="evidence" value="ECO:0007669"/>
    <property type="project" value="UniProtKB-KW"/>
</dbReference>
<evidence type="ECO:0000256" key="4">
    <source>
        <dbReference type="ARBA" id="ARBA00023004"/>
    </source>
</evidence>
<evidence type="ECO:0000259" key="6">
    <source>
        <dbReference type="Pfam" id="PF02754"/>
    </source>
</evidence>
<evidence type="ECO:0000256" key="2">
    <source>
        <dbReference type="ARBA" id="ARBA00022723"/>
    </source>
</evidence>